<dbReference type="PANTHER" id="PTHR43606:SF2">
    <property type="entry name" value="ALKALINE PHOSPHATASE FAMILY PROTEIN (AFU_ORTHOLOGUE AFUA_5G03860)"/>
    <property type="match status" value="1"/>
</dbReference>
<gene>
    <name evidence="4" type="ORF">E1284_01960</name>
</gene>
<keyword evidence="5" id="KW-1185">Reference proteome</keyword>
<accession>A0A4R4PEX1</accession>
<dbReference type="InterPro" id="IPR032093">
    <property type="entry name" value="PhoD_N"/>
</dbReference>
<dbReference type="CDD" id="cd07389">
    <property type="entry name" value="MPP_PhoD"/>
    <property type="match status" value="1"/>
</dbReference>
<dbReference type="InterPro" id="IPR052900">
    <property type="entry name" value="Phospholipid_Metab_Enz"/>
</dbReference>
<dbReference type="Gene3D" id="2.60.40.380">
    <property type="entry name" value="Purple acid phosphatase-like, N-terminal"/>
    <property type="match status" value="1"/>
</dbReference>
<dbReference type="Gene3D" id="3.60.21.70">
    <property type="entry name" value="PhoD-like phosphatase"/>
    <property type="match status" value="1"/>
</dbReference>
<dbReference type="SUPFAM" id="SSF56300">
    <property type="entry name" value="Metallo-dependent phosphatases"/>
    <property type="match status" value="1"/>
</dbReference>
<feature type="domain" description="PhoD-like phosphatase metallophosphatase" evidence="2">
    <location>
        <begin position="167"/>
        <end position="502"/>
    </location>
</feature>
<dbReference type="InterPro" id="IPR038607">
    <property type="entry name" value="PhoD-like_sf"/>
</dbReference>
<dbReference type="Pfam" id="PF16655">
    <property type="entry name" value="PhoD_N"/>
    <property type="match status" value="1"/>
</dbReference>
<dbReference type="EMBL" id="SMJW01000004">
    <property type="protein sequence ID" value="TDC19922.1"/>
    <property type="molecule type" value="Genomic_DNA"/>
</dbReference>
<organism evidence="4 5">
    <name type="scientific">Actinomadura bangladeshensis</name>
    <dbReference type="NCBI Taxonomy" id="453573"/>
    <lineage>
        <taxon>Bacteria</taxon>
        <taxon>Bacillati</taxon>
        <taxon>Actinomycetota</taxon>
        <taxon>Actinomycetes</taxon>
        <taxon>Streptosporangiales</taxon>
        <taxon>Thermomonosporaceae</taxon>
        <taxon>Actinomadura</taxon>
    </lineage>
</organism>
<feature type="region of interest" description="Disordered" evidence="1">
    <location>
        <begin position="527"/>
        <end position="561"/>
    </location>
</feature>
<dbReference type="AlphaFoldDB" id="A0A4R4PEX1"/>
<name>A0A4R4PEX1_9ACTN</name>
<evidence type="ECO:0000313" key="5">
    <source>
        <dbReference type="Proteomes" id="UP000295431"/>
    </source>
</evidence>
<evidence type="ECO:0000313" key="4">
    <source>
        <dbReference type="EMBL" id="TDC19922.1"/>
    </source>
</evidence>
<evidence type="ECO:0000259" key="3">
    <source>
        <dbReference type="Pfam" id="PF16655"/>
    </source>
</evidence>
<feature type="domain" description="Phospholipase D N-terminal" evidence="3">
    <location>
        <begin position="58"/>
        <end position="154"/>
    </location>
</feature>
<dbReference type="InterPro" id="IPR018946">
    <property type="entry name" value="PhoD-like_MPP"/>
</dbReference>
<dbReference type="InterPro" id="IPR006311">
    <property type="entry name" value="TAT_signal"/>
</dbReference>
<dbReference type="Pfam" id="PF09423">
    <property type="entry name" value="PhoD"/>
    <property type="match status" value="1"/>
</dbReference>
<comment type="caution">
    <text evidence="4">The sequence shown here is derived from an EMBL/GenBank/DDBJ whole genome shotgun (WGS) entry which is preliminary data.</text>
</comment>
<protein>
    <submittedName>
        <fullName evidence="4">Alkaline phosphatase</fullName>
    </submittedName>
</protein>
<reference evidence="4 5" key="1">
    <citation type="submission" date="2019-03" db="EMBL/GenBank/DDBJ databases">
        <title>Draft genome sequences of novel Actinobacteria.</title>
        <authorList>
            <person name="Sahin N."/>
            <person name="Ay H."/>
            <person name="Saygin H."/>
        </authorList>
    </citation>
    <scope>NUCLEOTIDE SEQUENCE [LARGE SCALE GENOMIC DNA]</scope>
    <source>
        <strain evidence="4 5">DSM 45347</strain>
    </source>
</reference>
<dbReference type="Proteomes" id="UP000295431">
    <property type="component" value="Unassembled WGS sequence"/>
</dbReference>
<dbReference type="OrthoDB" id="327733at2"/>
<dbReference type="InterPro" id="IPR029052">
    <property type="entry name" value="Metallo-depent_PP-like"/>
</dbReference>
<dbReference type="PROSITE" id="PS51318">
    <property type="entry name" value="TAT"/>
    <property type="match status" value="1"/>
</dbReference>
<evidence type="ECO:0000259" key="2">
    <source>
        <dbReference type="Pfam" id="PF09423"/>
    </source>
</evidence>
<sequence length="561" mass="62299">MQVSEDVDPGPALRDPGRRRFLAYSGIGALALAFGPLRAEPSTLTREVSRFKGDPFSLGIASGDPLPDSVVLWTRLAPDPLASLGGMEPYRVPVRWQVAEDAGFRRVVRDGTATARPEYAHSVHVDVRGLRPGREYFYRFKAGNEISPTGRTKTAPAPGTTASAFAFGMVSCQAWFDGYYTAYGHLAGEDLDLVVHLGDYLYEFGVQTNGGRPDTPVPDKFHTPTVHLSEYRDRYALYKLDPELQAAHAMAPWIVTWDDHEVVDNYADLAHPSAPPEDFLVRRANAYRAYWEHMPLRVLEPAGQNMPLYRRFTFGRLLEFNVLDTRQYRSDQACGDGLKTDCDERLDPSRTLLGDAQEAWLLDGLGRSQAKWNVLAQQMMLSQVDFNTDPGQAFGMDLWDGYKPSRDRLLNGIVERKVRNPVVLSGDFHRSMAADVKRDFDDPASPTIATEFLGSSISSGMDGADMDEYGSQFLAANDHIRFYNGQRGYMTFNVTPDTLNASYRVVPYVRERGAPVFTRAGFAVEDGKPGLQADSTSTARGKSFLAASEVDPPEPLKGKRT</sequence>
<proteinExistence type="predicted"/>
<evidence type="ECO:0000256" key="1">
    <source>
        <dbReference type="SAM" id="MobiDB-lite"/>
    </source>
</evidence>
<dbReference type="PANTHER" id="PTHR43606">
    <property type="entry name" value="PHOSPHATASE, PUTATIVE (AFU_ORTHOLOGUE AFUA_6G08710)-RELATED"/>
    <property type="match status" value="1"/>
</dbReference>